<gene>
    <name evidence="2" type="ORF">LSUB1_G002113</name>
</gene>
<keyword evidence="1" id="KW-1133">Transmembrane helix</keyword>
<dbReference type="EMBL" id="QGMJ01000076">
    <property type="protein sequence ID" value="TVY43061.1"/>
    <property type="molecule type" value="Genomic_DNA"/>
</dbReference>
<sequence>IISSISSDDLILSSLHIAMVLFSFIRLIKQLSVAVLAFAIFIYSSPVEKRATQVSSINYNFSENVLSGSINIQNIAFSKVVTLVYAMGNTWSASQSISASYSAPGSSGYETWVSRGLQPAQPTSM</sequence>
<protein>
    <submittedName>
        <fullName evidence="2">Uncharacterized protein</fullName>
    </submittedName>
</protein>
<evidence type="ECO:0000313" key="2">
    <source>
        <dbReference type="EMBL" id="TVY43061.1"/>
    </source>
</evidence>
<feature type="transmembrane region" description="Helical" evidence="1">
    <location>
        <begin position="17"/>
        <end position="43"/>
    </location>
</feature>
<proteinExistence type="predicted"/>
<dbReference type="InterPro" id="IPR038175">
    <property type="entry name" value="CBM21_dom_sf"/>
</dbReference>
<keyword evidence="1" id="KW-0812">Transmembrane</keyword>
<dbReference type="Proteomes" id="UP000462212">
    <property type="component" value="Unassembled WGS sequence"/>
</dbReference>
<dbReference type="Gene3D" id="2.60.40.2440">
    <property type="entry name" value="Carbohydrate binding type-21 domain"/>
    <property type="match status" value="1"/>
</dbReference>
<dbReference type="OrthoDB" id="5396674at2759"/>
<evidence type="ECO:0000256" key="1">
    <source>
        <dbReference type="SAM" id="Phobius"/>
    </source>
</evidence>
<keyword evidence="3" id="KW-1185">Reference proteome</keyword>
<feature type="non-terminal residue" evidence="2">
    <location>
        <position position="125"/>
    </location>
</feature>
<organism evidence="2 3">
    <name type="scientific">Lachnellula subtilissima</name>
    <dbReference type="NCBI Taxonomy" id="602034"/>
    <lineage>
        <taxon>Eukaryota</taxon>
        <taxon>Fungi</taxon>
        <taxon>Dikarya</taxon>
        <taxon>Ascomycota</taxon>
        <taxon>Pezizomycotina</taxon>
        <taxon>Leotiomycetes</taxon>
        <taxon>Helotiales</taxon>
        <taxon>Lachnaceae</taxon>
        <taxon>Lachnellula</taxon>
    </lineage>
</organism>
<comment type="caution">
    <text evidence="2">The sequence shown here is derived from an EMBL/GenBank/DDBJ whole genome shotgun (WGS) entry which is preliminary data.</text>
</comment>
<dbReference type="AlphaFoldDB" id="A0A8H8RW69"/>
<keyword evidence="1" id="KW-0472">Membrane</keyword>
<evidence type="ECO:0000313" key="3">
    <source>
        <dbReference type="Proteomes" id="UP000462212"/>
    </source>
</evidence>
<name>A0A8H8RW69_9HELO</name>
<reference evidence="2 3" key="1">
    <citation type="submission" date="2018-05" db="EMBL/GenBank/DDBJ databases">
        <title>Genome sequencing and assembly of the regulated plant pathogen Lachnellula willkommii and related sister species for the development of diagnostic species identification markers.</title>
        <authorList>
            <person name="Giroux E."/>
            <person name="Bilodeau G."/>
        </authorList>
    </citation>
    <scope>NUCLEOTIDE SEQUENCE [LARGE SCALE GENOMIC DNA]</scope>
    <source>
        <strain evidence="2 3">CBS 197.66</strain>
    </source>
</reference>
<accession>A0A8H8RW69</accession>